<dbReference type="Pfam" id="PF13466">
    <property type="entry name" value="STAS_2"/>
    <property type="match status" value="1"/>
</dbReference>
<evidence type="ECO:0000259" key="1">
    <source>
        <dbReference type="PROSITE" id="PS50801"/>
    </source>
</evidence>
<feature type="domain" description="STAS" evidence="1">
    <location>
        <begin position="13"/>
        <end position="106"/>
    </location>
</feature>
<dbReference type="Proteomes" id="UP000243518">
    <property type="component" value="Unassembled WGS sequence"/>
</dbReference>
<dbReference type="GO" id="GO:0043856">
    <property type="term" value="F:anti-sigma factor antagonist activity"/>
    <property type="evidence" value="ECO:0007669"/>
    <property type="project" value="TreeGrafter"/>
</dbReference>
<name>A0AAQ1G403_9GAMM</name>
<dbReference type="InterPro" id="IPR058548">
    <property type="entry name" value="MlaB-like_STAS"/>
</dbReference>
<organism evidence="2 3">
    <name type="scientific">Halopseudomonas aestusnigri</name>
    <dbReference type="NCBI Taxonomy" id="857252"/>
    <lineage>
        <taxon>Bacteria</taxon>
        <taxon>Pseudomonadati</taxon>
        <taxon>Pseudomonadota</taxon>
        <taxon>Gammaproteobacteria</taxon>
        <taxon>Pseudomonadales</taxon>
        <taxon>Pseudomonadaceae</taxon>
        <taxon>Halopseudomonas</taxon>
    </lineage>
</organism>
<sequence>MSNASLQVDAEGVVRLAGVIDFDSAGPVRDGLQQAAAEGQGPLVLDMSGVTQANSVGLSLILRAAECCQQQGRELRLRSVPDGLQSIARVCGLDAWLSDVERARDN</sequence>
<proteinExistence type="predicted"/>
<dbReference type="PANTHER" id="PTHR33495:SF2">
    <property type="entry name" value="ANTI-SIGMA FACTOR ANTAGONIST TM_1081-RELATED"/>
    <property type="match status" value="1"/>
</dbReference>
<dbReference type="SUPFAM" id="SSF52091">
    <property type="entry name" value="SpoIIaa-like"/>
    <property type="match status" value="1"/>
</dbReference>
<protein>
    <submittedName>
        <fullName evidence="2">Phospholipid transport system transporter-binding protein</fullName>
    </submittedName>
</protein>
<reference evidence="2 3" key="1">
    <citation type="submission" date="2016-10" db="EMBL/GenBank/DDBJ databases">
        <authorList>
            <person name="Varghese N."/>
            <person name="Submissions S."/>
        </authorList>
    </citation>
    <scope>NUCLEOTIDE SEQUENCE [LARGE SCALE GENOMIC DNA]</scope>
    <source>
        <strain evidence="2 3">CECT 8317</strain>
    </source>
</reference>
<dbReference type="CDD" id="cd07043">
    <property type="entry name" value="STAS_anti-anti-sigma_factors"/>
    <property type="match status" value="1"/>
</dbReference>
<dbReference type="InterPro" id="IPR002645">
    <property type="entry name" value="STAS_dom"/>
</dbReference>
<dbReference type="EMBL" id="FNVE01000001">
    <property type="protein sequence ID" value="SEF46779.1"/>
    <property type="molecule type" value="Genomic_DNA"/>
</dbReference>
<dbReference type="AlphaFoldDB" id="A0AAQ1G403"/>
<dbReference type="PROSITE" id="PS50801">
    <property type="entry name" value="STAS"/>
    <property type="match status" value="1"/>
</dbReference>
<dbReference type="InterPro" id="IPR036513">
    <property type="entry name" value="STAS_dom_sf"/>
</dbReference>
<evidence type="ECO:0000313" key="2">
    <source>
        <dbReference type="EMBL" id="SEF46779.1"/>
    </source>
</evidence>
<dbReference type="Gene3D" id="3.30.750.24">
    <property type="entry name" value="STAS domain"/>
    <property type="match status" value="1"/>
</dbReference>
<gene>
    <name evidence="2" type="ORF">SAMN05216586_101123</name>
</gene>
<comment type="caution">
    <text evidence="2">The sequence shown here is derived from an EMBL/GenBank/DDBJ whole genome shotgun (WGS) entry which is preliminary data.</text>
</comment>
<accession>A0AAQ1G403</accession>
<keyword evidence="3" id="KW-1185">Reference proteome</keyword>
<dbReference type="PANTHER" id="PTHR33495">
    <property type="entry name" value="ANTI-SIGMA FACTOR ANTAGONIST TM_1081-RELATED-RELATED"/>
    <property type="match status" value="1"/>
</dbReference>
<evidence type="ECO:0000313" key="3">
    <source>
        <dbReference type="Proteomes" id="UP000243518"/>
    </source>
</evidence>
<dbReference type="RefSeq" id="WP_088273248.1">
    <property type="nucleotide sequence ID" value="NZ_FNVE01000001.1"/>
</dbReference>